<organism evidence="1 2">
    <name type="scientific">Eumeta variegata</name>
    <name type="common">Bagworm moth</name>
    <name type="synonym">Eumeta japonica</name>
    <dbReference type="NCBI Taxonomy" id="151549"/>
    <lineage>
        <taxon>Eukaryota</taxon>
        <taxon>Metazoa</taxon>
        <taxon>Ecdysozoa</taxon>
        <taxon>Arthropoda</taxon>
        <taxon>Hexapoda</taxon>
        <taxon>Insecta</taxon>
        <taxon>Pterygota</taxon>
        <taxon>Neoptera</taxon>
        <taxon>Endopterygota</taxon>
        <taxon>Lepidoptera</taxon>
        <taxon>Glossata</taxon>
        <taxon>Ditrysia</taxon>
        <taxon>Tineoidea</taxon>
        <taxon>Psychidae</taxon>
        <taxon>Oiketicinae</taxon>
        <taxon>Eumeta</taxon>
    </lineage>
</organism>
<dbReference type="EMBL" id="BGZK01003273">
    <property type="protein sequence ID" value="GBO99423.1"/>
    <property type="molecule type" value="Genomic_DNA"/>
</dbReference>
<sequence length="336" mass="36986">MDFDPSKYITGINSKLNLICLIRLDGAIGNGKLYQLSRNPSAACSNYPHRNRDRGKIDREYGIRVESGTAVKEVASTESELNFRIGLEKQLGLTAMPPNITKKHEVPVRHTAVTHPIPAAADAMTSIVDRGRTWTCIQRGMDVGKQGAYLNKVCLALPKGTRACEPRVLELLSVPVISSRDGSIFPPILHITKPQYRDLLVFMRSSESKRMLGETANIKGFEVCRLTLMIAAIRLARSFDSVSMSRRQDAGGRTVRATPTASARGQAPGTSTRYAIKLYFSWLTVRGFCCNAIHAILIHTICKVNLADRSSRLSRGRAEVSVDRGLSGRPYSSLVV</sequence>
<reference evidence="1 2" key="1">
    <citation type="journal article" date="2019" name="Commun. Biol.">
        <title>The bagworm genome reveals a unique fibroin gene that provides high tensile strength.</title>
        <authorList>
            <person name="Kono N."/>
            <person name="Nakamura H."/>
            <person name="Ohtoshi R."/>
            <person name="Tomita M."/>
            <person name="Numata K."/>
            <person name="Arakawa K."/>
        </authorList>
    </citation>
    <scope>NUCLEOTIDE SEQUENCE [LARGE SCALE GENOMIC DNA]</scope>
</reference>
<protein>
    <submittedName>
        <fullName evidence="1">Uncharacterized protein</fullName>
    </submittedName>
</protein>
<dbReference type="Proteomes" id="UP000299102">
    <property type="component" value="Unassembled WGS sequence"/>
</dbReference>
<keyword evidence="2" id="KW-1185">Reference proteome</keyword>
<accession>A0A4C1SBJ1</accession>
<comment type="caution">
    <text evidence="1">The sequence shown here is derived from an EMBL/GenBank/DDBJ whole genome shotgun (WGS) entry which is preliminary data.</text>
</comment>
<name>A0A4C1SBJ1_EUMVA</name>
<dbReference type="AlphaFoldDB" id="A0A4C1SBJ1"/>
<evidence type="ECO:0000313" key="2">
    <source>
        <dbReference type="Proteomes" id="UP000299102"/>
    </source>
</evidence>
<evidence type="ECO:0000313" key="1">
    <source>
        <dbReference type="EMBL" id="GBO99423.1"/>
    </source>
</evidence>
<proteinExistence type="predicted"/>
<gene>
    <name evidence="1" type="ORF">EVAR_99768_1</name>
</gene>